<evidence type="ECO:0008006" key="4">
    <source>
        <dbReference type="Google" id="ProtNLM"/>
    </source>
</evidence>
<protein>
    <recommendedName>
        <fullName evidence="4">Integral membrane protein</fullName>
    </recommendedName>
</protein>
<feature type="transmembrane region" description="Helical" evidence="1">
    <location>
        <begin position="53"/>
        <end position="73"/>
    </location>
</feature>
<name>A0ABP5SZP4_9ACTN</name>
<evidence type="ECO:0000256" key="1">
    <source>
        <dbReference type="SAM" id="Phobius"/>
    </source>
</evidence>
<keyword evidence="1" id="KW-0472">Membrane</keyword>
<organism evidence="2 3">
    <name type="scientific">Dactylosporangium salmoneum</name>
    <dbReference type="NCBI Taxonomy" id="53361"/>
    <lineage>
        <taxon>Bacteria</taxon>
        <taxon>Bacillati</taxon>
        <taxon>Actinomycetota</taxon>
        <taxon>Actinomycetes</taxon>
        <taxon>Micromonosporales</taxon>
        <taxon>Micromonosporaceae</taxon>
        <taxon>Dactylosporangium</taxon>
    </lineage>
</organism>
<keyword evidence="1" id="KW-0812">Transmembrane</keyword>
<gene>
    <name evidence="2" type="ORF">GCM10010170_022790</name>
</gene>
<dbReference type="Proteomes" id="UP001501444">
    <property type="component" value="Unassembled WGS sequence"/>
</dbReference>
<accession>A0ABP5SZP4</accession>
<evidence type="ECO:0000313" key="2">
    <source>
        <dbReference type="EMBL" id="GAA2340113.1"/>
    </source>
</evidence>
<proteinExistence type="predicted"/>
<reference evidence="3" key="1">
    <citation type="journal article" date="2019" name="Int. J. Syst. Evol. Microbiol.">
        <title>The Global Catalogue of Microorganisms (GCM) 10K type strain sequencing project: providing services to taxonomists for standard genome sequencing and annotation.</title>
        <authorList>
            <consortium name="The Broad Institute Genomics Platform"/>
            <consortium name="The Broad Institute Genome Sequencing Center for Infectious Disease"/>
            <person name="Wu L."/>
            <person name="Ma J."/>
        </authorList>
    </citation>
    <scope>NUCLEOTIDE SEQUENCE [LARGE SCALE GENOMIC DNA]</scope>
    <source>
        <strain evidence="3">JCM 3272</strain>
    </source>
</reference>
<feature type="transmembrane region" description="Helical" evidence="1">
    <location>
        <begin position="127"/>
        <end position="148"/>
    </location>
</feature>
<dbReference type="EMBL" id="BAAARV010000019">
    <property type="protein sequence ID" value="GAA2340113.1"/>
    <property type="molecule type" value="Genomic_DNA"/>
</dbReference>
<keyword evidence="3" id="KW-1185">Reference proteome</keyword>
<sequence>MPASTGAPSSASAGRRRHSIARRVRLAGADKESTATGIYGVIVSAAVMASSHAGSATALVVAVAVTLIVYWSAERYARLVAERIHEGHRPAWRQVRQQMTTGWEIVTASALPVAVLVVLRLTGIDLYLAVIWALVCSTLLLCLAGWDVGRHGQLTGPERLASAAATGMFGVVMILLKVVLH</sequence>
<keyword evidence="1" id="KW-1133">Transmembrane helix</keyword>
<evidence type="ECO:0000313" key="3">
    <source>
        <dbReference type="Proteomes" id="UP001501444"/>
    </source>
</evidence>
<comment type="caution">
    <text evidence="2">The sequence shown here is derived from an EMBL/GenBank/DDBJ whole genome shotgun (WGS) entry which is preliminary data.</text>
</comment>
<feature type="transmembrane region" description="Helical" evidence="1">
    <location>
        <begin position="160"/>
        <end position="180"/>
    </location>
</feature>